<dbReference type="EMBL" id="CABWMH010000034">
    <property type="protein sequence ID" value="VXC42751.1"/>
    <property type="molecule type" value="Genomic_DNA"/>
</dbReference>
<gene>
    <name evidence="1" type="ORF">PANT111_40240</name>
</gene>
<evidence type="ECO:0000313" key="2">
    <source>
        <dbReference type="Proteomes" id="UP000433737"/>
    </source>
</evidence>
<organism evidence="1 2">
    <name type="scientific">Pantoea brenneri</name>
    <dbReference type="NCBI Taxonomy" id="472694"/>
    <lineage>
        <taxon>Bacteria</taxon>
        <taxon>Pseudomonadati</taxon>
        <taxon>Pseudomonadota</taxon>
        <taxon>Gammaproteobacteria</taxon>
        <taxon>Enterobacterales</taxon>
        <taxon>Erwiniaceae</taxon>
        <taxon>Pantoea</taxon>
    </lineage>
</organism>
<dbReference type="AlphaFoldDB" id="A0AAX3JAR8"/>
<proteinExistence type="predicted"/>
<reference evidence="1 2" key="1">
    <citation type="submission" date="2019-10" db="EMBL/GenBank/DDBJ databases">
        <authorList>
            <person name="Karimi E."/>
        </authorList>
    </citation>
    <scope>NUCLEOTIDE SEQUENCE [LARGE SCALE GENOMIC DNA]</scope>
    <source>
        <strain evidence="1">Pantoea sp. 111</strain>
    </source>
</reference>
<evidence type="ECO:0000313" key="1">
    <source>
        <dbReference type="EMBL" id="VXC42751.1"/>
    </source>
</evidence>
<name>A0AAX3JAR8_9GAMM</name>
<dbReference type="Proteomes" id="UP000433737">
    <property type="component" value="Unassembled WGS sequence"/>
</dbReference>
<accession>A0AAX3JAR8</accession>
<comment type="caution">
    <text evidence="1">The sequence shown here is derived from an EMBL/GenBank/DDBJ whole genome shotgun (WGS) entry which is preliminary data.</text>
</comment>
<sequence length="56" mass="6466">MTMLHGIVFFLHFKKNPPERVLNGLQPRGDGAREIRIISPCEGQKHLSEVNVLRRE</sequence>
<protein>
    <submittedName>
        <fullName evidence="1">Uncharacterized protein</fullName>
    </submittedName>
</protein>